<evidence type="ECO:0000313" key="3">
    <source>
        <dbReference type="Proteomes" id="UP000579281"/>
    </source>
</evidence>
<name>A0A841L084_9FIRM</name>
<dbReference type="EMBL" id="JACHEN010000063">
    <property type="protein sequence ID" value="MBB6219017.1"/>
    <property type="molecule type" value="Genomic_DNA"/>
</dbReference>
<dbReference type="RefSeq" id="WP_184314024.1">
    <property type="nucleotide sequence ID" value="NZ_JACHEN010000063.1"/>
</dbReference>
<dbReference type="InterPro" id="IPR013324">
    <property type="entry name" value="RNA_pol_sigma_r3/r4-like"/>
</dbReference>
<dbReference type="Pfam" id="PF04542">
    <property type="entry name" value="Sigma70_r2"/>
    <property type="match status" value="1"/>
</dbReference>
<dbReference type="AlphaFoldDB" id="A0A841L084"/>
<reference evidence="2 3" key="1">
    <citation type="submission" date="2020-08" db="EMBL/GenBank/DDBJ databases">
        <title>Genomic Encyclopedia of Type Strains, Phase IV (KMG-IV): sequencing the most valuable type-strain genomes for metagenomic binning, comparative biology and taxonomic classification.</title>
        <authorList>
            <person name="Goeker M."/>
        </authorList>
    </citation>
    <scope>NUCLEOTIDE SEQUENCE [LARGE SCALE GENOMIC DNA]</scope>
    <source>
        <strain evidence="2 3">DSM 103526</strain>
    </source>
</reference>
<accession>A0A841L084</accession>
<evidence type="ECO:0000259" key="1">
    <source>
        <dbReference type="Pfam" id="PF04542"/>
    </source>
</evidence>
<dbReference type="InterPro" id="IPR014284">
    <property type="entry name" value="RNA_pol_sigma-70_dom"/>
</dbReference>
<evidence type="ECO:0000313" key="2">
    <source>
        <dbReference type="EMBL" id="MBB6219017.1"/>
    </source>
</evidence>
<dbReference type="InterPro" id="IPR013325">
    <property type="entry name" value="RNA_pol_sigma_r2"/>
</dbReference>
<keyword evidence="3" id="KW-1185">Reference proteome</keyword>
<sequence length="196" mass="22554">MIRKQIILSETKTAELSFEEVMAKYKPLIKKGISSWLGSYEYDDLFQIASIALWKAFEKYDHRKNIGFGYIAKLYIKSSILAYHKKQTAKLTNKTSKINNVVSFQDLLGDDEDGTTLEELFGVEDISINNLADKLVLDQIMNKFSKQQQEDILAYISGFKVSDIAATKDISKQTMSIRMKNSLMKFRAMYIKEMVM</sequence>
<dbReference type="NCBIfam" id="TIGR02937">
    <property type="entry name" value="sigma70-ECF"/>
    <property type="match status" value="1"/>
</dbReference>
<feature type="domain" description="RNA polymerase sigma-70 region 2" evidence="1">
    <location>
        <begin position="23"/>
        <end position="88"/>
    </location>
</feature>
<comment type="caution">
    <text evidence="2">The sequence shown here is derived from an EMBL/GenBank/DDBJ whole genome shotgun (WGS) entry which is preliminary data.</text>
</comment>
<dbReference type="SUPFAM" id="SSF88946">
    <property type="entry name" value="Sigma2 domain of RNA polymerase sigma factors"/>
    <property type="match status" value="1"/>
</dbReference>
<dbReference type="InterPro" id="IPR007627">
    <property type="entry name" value="RNA_pol_sigma70_r2"/>
</dbReference>
<dbReference type="Gene3D" id="1.10.1740.10">
    <property type="match status" value="1"/>
</dbReference>
<dbReference type="SUPFAM" id="SSF88659">
    <property type="entry name" value="Sigma3 and sigma4 domains of RNA polymerase sigma factors"/>
    <property type="match status" value="1"/>
</dbReference>
<gene>
    <name evidence="2" type="ORF">HNQ80_005195</name>
</gene>
<dbReference type="GO" id="GO:0006352">
    <property type="term" value="P:DNA-templated transcription initiation"/>
    <property type="evidence" value="ECO:0007669"/>
    <property type="project" value="InterPro"/>
</dbReference>
<dbReference type="GO" id="GO:0003700">
    <property type="term" value="F:DNA-binding transcription factor activity"/>
    <property type="evidence" value="ECO:0007669"/>
    <property type="project" value="InterPro"/>
</dbReference>
<proteinExistence type="predicted"/>
<organism evidence="2 3">
    <name type="scientific">Anaerosolibacter carboniphilus</name>
    <dbReference type="NCBI Taxonomy" id="1417629"/>
    <lineage>
        <taxon>Bacteria</taxon>
        <taxon>Bacillati</taxon>
        <taxon>Bacillota</taxon>
        <taxon>Clostridia</taxon>
        <taxon>Peptostreptococcales</taxon>
        <taxon>Thermotaleaceae</taxon>
        <taxon>Anaerosolibacter</taxon>
    </lineage>
</organism>
<protein>
    <submittedName>
        <fullName evidence="2">RNA polymerase sigma factor (Sigma-70 family)</fullName>
    </submittedName>
</protein>
<dbReference type="Proteomes" id="UP000579281">
    <property type="component" value="Unassembled WGS sequence"/>
</dbReference>